<dbReference type="PANTHER" id="PTHR37841">
    <property type="entry name" value="GLR2918 PROTEIN"/>
    <property type="match status" value="1"/>
</dbReference>
<proteinExistence type="predicted"/>
<dbReference type="Pfam" id="PF14903">
    <property type="entry name" value="WG_beta_rep"/>
    <property type="match status" value="4"/>
</dbReference>
<dbReference type="PANTHER" id="PTHR37841:SF1">
    <property type="entry name" value="DUF3298 DOMAIN-CONTAINING PROTEIN"/>
    <property type="match status" value="1"/>
</dbReference>
<organism evidence="1">
    <name type="scientific">bioreactor metagenome</name>
    <dbReference type="NCBI Taxonomy" id="1076179"/>
    <lineage>
        <taxon>unclassified sequences</taxon>
        <taxon>metagenomes</taxon>
        <taxon>ecological metagenomes</taxon>
    </lineage>
</organism>
<sequence length="470" mass="54827">MFYIIIILQKDFFLAYQKIKDVSRHDSCALRRLMKIQSKPLILTAAFVAALSSCRAQSEIENLFRPRMPDHIDTIYYPFYNGVQMIEVDHLAYWDQKIYYLEQAYPRALSYSMLEPPPPPNEYFFRDSTGAIIKAFNTFWSLESLNALYKDVPLDKKSNNLMHLLIPTHAGKVAFSEGVWPYSPQPMNFFNGYYKVYDFANVDTTSKPDLYFQGNFSPFANCKVGLIDSFGNIKIPVKYEDILPLKNNLLIQINGKCGVVDKEQKVLVPIEYDSFTWESQELISFIKNGKVKKHFRIDKSTVQNIGDYDEIINPEYIDQYPLTMVKKDGRIGFIDSSYTEVVAPVYEMCESFYASDLKLVRVFRDNKWGYINKQGKEVIPCRFEDSENFGRDGYALVQFNNERFCIDTIGNRIEACDHGVQWRNTTGNVVNRRYVYGLVNNQGMVVMPIIYDQMYKMPNENFYRFSRNKL</sequence>
<reference evidence="1" key="1">
    <citation type="submission" date="2019-08" db="EMBL/GenBank/DDBJ databases">
        <authorList>
            <person name="Kucharzyk K."/>
            <person name="Murdoch R.W."/>
            <person name="Higgins S."/>
            <person name="Loffler F."/>
        </authorList>
    </citation>
    <scope>NUCLEOTIDE SEQUENCE</scope>
</reference>
<gene>
    <name evidence="1" type="ORF">SDC9_73118</name>
</gene>
<protein>
    <recommendedName>
        <fullName evidence="2">WG repeat-containing protein</fullName>
    </recommendedName>
</protein>
<accession>A0A644YKG1</accession>
<dbReference type="AlphaFoldDB" id="A0A644YKG1"/>
<evidence type="ECO:0000313" key="1">
    <source>
        <dbReference type="EMBL" id="MPM26614.1"/>
    </source>
</evidence>
<comment type="caution">
    <text evidence="1">The sequence shown here is derived from an EMBL/GenBank/DDBJ whole genome shotgun (WGS) entry which is preliminary data.</text>
</comment>
<dbReference type="InterPro" id="IPR032774">
    <property type="entry name" value="WG_beta_rep"/>
</dbReference>
<evidence type="ECO:0008006" key="2">
    <source>
        <dbReference type="Google" id="ProtNLM"/>
    </source>
</evidence>
<dbReference type="EMBL" id="VSSQ01004781">
    <property type="protein sequence ID" value="MPM26614.1"/>
    <property type="molecule type" value="Genomic_DNA"/>
</dbReference>
<name>A0A644YKG1_9ZZZZ</name>